<sequence length="756" mass="84401">MCSLMRCKQWRQTMKPFKEVIDGIRKAVMAPEVREDLAQMGEYVEQFANTAGENIQKAIDPTLSLSGKAADAKATGDAVGEVKEDLSDVNNSVSTTADAYTIASADMESGTIDKITGVDGESNNTFRSKDFIDISRTKSFSFSGISANAYYVRIVYYDSSRTFLISTDGMKANEEAVKFVKPNQAKYMRIIIPYISLDDVDYIKPVITYTNLIDGDTITRSVKKGKFKTFQNNWEILEGKWADIPSGQTLKRTDSRNSCTANFLHAKKGNELILQSPISFSIMLFSEADETTCFYNSYKDGVYYSGYKFNSDCYFLLNFTNQQDLSAETKKSDIVWTKNTVKDVQTVFIVPNAEYSTIHVASAWASDEEKMGADYVCDGVNDGEELQQAIFDLRARGGGVLKLSNERYIIDTLFDSGNTSVGKYGIYIPTNNYNVSLIKIEGVNFPNVIQPMYFGHCARLDMSQELYDSLGENEIVSMIGVKPVISGSGKVSRSSVGCTLSIENVAINIPAPQKKIIGINCEYAYNMQLKGVHCGLTEYAGDPQEKDGKIINSTVDCIGIRTLYGYNWGSGYHIDDCNVRGWGLGFDISGEHLIMQNACARFVNTGFRFGHFGDDTMMSHPNTLINCCEEWLLHGMALEGNGLVQSLDIIDFNIEDMTSNGWGRKTYAKESKPGSYHGTLTYTTTRDSYKNATHKFWEDGSGINVLTRDLNDKFSGTTENRPQSPQNNQQYFDTTLNKMLYYINNNWVDAMGEIIN</sequence>
<reference evidence="1" key="1">
    <citation type="journal article" date="2021" name="Proc. Natl. Acad. Sci. U.S.A.">
        <title>A Catalog of Tens of Thousands of Viruses from Human Metagenomes Reveals Hidden Associations with Chronic Diseases.</title>
        <authorList>
            <person name="Tisza M.J."/>
            <person name="Buck C.B."/>
        </authorList>
    </citation>
    <scope>NUCLEOTIDE SEQUENCE</scope>
    <source>
        <strain evidence="1">CtsNY46</strain>
    </source>
</reference>
<evidence type="ECO:0000313" key="1">
    <source>
        <dbReference type="EMBL" id="DAF90401.1"/>
    </source>
</evidence>
<dbReference type="EMBL" id="BK016028">
    <property type="protein sequence ID" value="DAF90401.1"/>
    <property type="molecule type" value="Genomic_DNA"/>
</dbReference>
<proteinExistence type="predicted"/>
<name>A0A8S5U7D9_9CAUD</name>
<accession>A0A8S5U7D9</accession>
<protein>
    <submittedName>
        <fullName evidence="1">Tailspike protein</fullName>
    </submittedName>
</protein>
<organism evidence="1">
    <name type="scientific">Myoviridae sp. ctsNY46</name>
    <dbReference type="NCBI Taxonomy" id="2825192"/>
    <lineage>
        <taxon>Viruses</taxon>
        <taxon>Duplodnaviria</taxon>
        <taxon>Heunggongvirae</taxon>
        <taxon>Uroviricota</taxon>
        <taxon>Caudoviricetes</taxon>
    </lineage>
</organism>